<proteinExistence type="predicted"/>
<gene>
    <name evidence="1" type="ORF">Enr10x_07770</name>
</gene>
<evidence type="ECO:0000313" key="1">
    <source>
        <dbReference type="EMBL" id="QDT25481.1"/>
    </source>
</evidence>
<dbReference type="AlphaFoldDB" id="A0A517Q1H7"/>
<dbReference type="EMBL" id="CP037421">
    <property type="protein sequence ID" value="QDT25481.1"/>
    <property type="molecule type" value="Genomic_DNA"/>
</dbReference>
<sequence>MKSMNEGMQNDFETNILTDFPKLEYHSPELPKIESDIENTSKITKVE</sequence>
<keyword evidence="2" id="KW-1185">Reference proteome</keyword>
<evidence type="ECO:0000313" key="2">
    <source>
        <dbReference type="Proteomes" id="UP000315647"/>
    </source>
</evidence>
<dbReference type="Proteomes" id="UP000315647">
    <property type="component" value="Chromosome"/>
</dbReference>
<protein>
    <submittedName>
        <fullName evidence="1">Uncharacterized protein</fullName>
    </submittedName>
</protein>
<organism evidence="1 2">
    <name type="scientific">Gimesia panareensis</name>
    <dbReference type="NCBI Taxonomy" id="2527978"/>
    <lineage>
        <taxon>Bacteria</taxon>
        <taxon>Pseudomonadati</taxon>
        <taxon>Planctomycetota</taxon>
        <taxon>Planctomycetia</taxon>
        <taxon>Planctomycetales</taxon>
        <taxon>Planctomycetaceae</taxon>
        <taxon>Gimesia</taxon>
    </lineage>
</organism>
<name>A0A517Q1H7_9PLAN</name>
<accession>A0A517Q1H7</accession>
<reference evidence="1 2" key="1">
    <citation type="submission" date="2019-03" db="EMBL/GenBank/DDBJ databases">
        <title>Deep-cultivation of Planctomycetes and their phenomic and genomic characterization uncovers novel biology.</title>
        <authorList>
            <person name="Wiegand S."/>
            <person name="Jogler M."/>
            <person name="Boedeker C."/>
            <person name="Pinto D."/>
            <person name="Vollmers J."/>
            <person name="Rivas-Marin E."/>
            <person name="Kohn T."/>
            <person name="Peeters S.H."/>
            <person name="Heuer A."/>
            <person name="Rast P."/>
            <person name="Oberbeckmann S."/>
            <person name="Bunk B."/>
            <person name="Jeske O."/>
            <person name="Meyerdierks A."/>
            <person name="Storesund J.E."/>
            <person name="Kallscheuer N."/>
            <person name="Luecker S."/>
            <person name="Lage O.M."/>
            <person name="Pohl T."/>
            <person name="Merkel B.J."/>
            <person name="Hornburger P."/>
            <person name="Mueller R.-W."/>
            <person name="Bruemmer F."/>
            <person name="Labrenz M."/>
            <person name="Spormann A.M."/>
            <person name="Op den Camp H."/>
            <person name="Overmann J."/>
            <person name="Amann R."/>
            <person name="Jetten M.S.M."/>
            <person name="Mascher T."/>
            <person name="Medema M.H."/>
            <person name="Devos D.P."/>
            <person name="Kaster A.-K."/>
            <person name="Ovreas L."/>
            <person name="Rohde M."/>
            <person name="Galperin M.Y."/>
            <person name="Jogler C."/>
        </authorList>
    </citation>
    <scope>NUCLEOTIDE SEQUENCE [LARGE SCALE GENOMIC DNA]</scope>
    <source>
        <strain evidence="1 2">Enr10</strain>
    </source>
</reference>